<keyword evidence="4 9" id="KW-0963">Cytoplasm</keyword>
<evidence type="ECO:0000256" key="4">
    <source>
        <dbReference type="ARBA" id="ARBA00022490"/>
    </source>
</evidence>
<dbReference type="GO" id="GO:0006260">
    <property type="term" value="P:DNA replication"/>
    <property type="evidence" value="ECO:0007669"/>
    <property type="project" value="UniProtKB-UniRule"/>
</dbReference>
<keyword evidence="8 9" id="KW-0238">DNA-binding</keyword>
<dbReference type="GO" id="GO:0009432">
    <property type="term" value="P:SOS response"/>
    <property type="evidence" value="ECO:0007669"/>
    <property type="project" value="UniProtKB-UniRule"/>
</dbReference>
<comment type="function">
    <text evidence="9">The RecF protein is involved in DNA metabolism; it is required for DNA replication and normal SOS inducibility. RecF binds preferentially to single-stranded, linear DNA. It also seems to bind ATP.</text>
</comment>
<feature type="binding site" evidence="9">
    <location>
        <begin position="30"/>
        <end position="37"/>
    </location>
    <ligand>
        <name>ATP</name>
        <dbReference type="ChEBI" id="CHEBI:30616"/>
    </ligand>
</feature>
<evidence type="ECO:0000256" key="3">
    <source>
        <dbReference type="ARBA" id="ARBA00020170"/>
    </source>
</evidence>
<dbReference type="InterPro" id="IPR042174">
    <property type="entry name" value="RecF_2"/>
</dbReference>
<dbReference type="STRING" id="59196.RICGR_1476"/>
<comment type="subcellular location">
    <subcellularLocation>
        <location evidence="1 9">Cytoplasm</location>
    </subcellularLocation>
</comment>
<evidence type="ECO:0000256" key="2">
    <source>
        <dbReference type="ARBA" id="ARBA00008016"/>
    </source>
</evidence>
<dbReference type="GO" id="GO:0005737">
    <property type="term" value="C:cytoplasm"/>
    <property type="evidence" value="ECO:0007669"/>
    <property type="project" value="UniProtKB-SubCell"/>
</dbReference>
<proteinExistence type="inferred from homology"/>
<dbReference type="EMBL" id="AAQJ02000001">
    <property type="protein sequence ID" value="EDP46341.1"/>
    <property type="molecule type" value="Genomic_DNA"/>
</dbReference>
<evidence type="ECO:0000256" key="8">
    <source>
        <dbReference type="ARBA" id="ARBA00023125"/>
    </source>
</evidence>
<dbReference type="PANTHER" id="PTHR32182">
    <property type="entry name" value="DNA REPLICATION AND REPAIR PROTEIN RECF"/>
    <property type="match status" value="1"/>
</dbReference>
<name>A8PQC0_9COXI</name>
<dbReference type="OrthoDB" id="9803889at2"/>
<dbReference type="Pfam" id="PF02463">
    <property type="entry name" value="SMC_N"/>
    <property type="match status" value="1"/>
</dbReference>
<organism evidence="11 12">
    <name type="scientific">Rickettsiella grylli</name>
    <dbReference type="NCBI Taxonomy" id="59196"/>
    <lineage>
        <taxon>Bacteria</taxon>
        <taxon>Pseudomonadati</taxon>
        <taxon>Pseudomonadota</taxon>
        <taxon>Gammaproteobacteria</taxon>
        <taxon>Legionellales</taxon>
        <taxon>Coxiellaceae</taxon>
        <taxon>Rickettsiella</taxon>
    </lineage>
</organism>
<dbReference type="AlphaFoldDB" id="A8PQC0"/>
<dbReference type="PROSITE" id="PS00617">
    <property type="entry name" value="RECF_1"/>
    <property type="match status" value="1"/>
</dbReference>
<dbReference type="PANTHER" id="PTHR32182:SF0">
    <property type="entry name" value="DNA REPLICATION AND REPAIR PROTEIN RECF"/>
    <property type="match status" value="1"/>
</dbReference>
<evidence type="ECO:0000259" key="10">
    <source>
        <dbReference type="Pfam" id="PF02463"/>
    </source>
</evidence>
<dbReference type="InterPro" id="IPR027417">
    <property type="entry name" value="P-loop_NTPase"/>
</dbReference>
<keyword evidence="9" id="KW-0227">DNA damage</keyword>
<dbReference type="InterPro" id="IPR018078">
    <property type="entry name" value="DNA-binding_RecF_CS"/>
</dbReference>
<sequence>MHLFRLKTNYFRNLAELDLEFSPHFNFIYGKNGSGKSSLLEAIYFLSLGRSFRSRLASRAIQYDAERFNLFSVLLGTSSTTMKTIGLEKIRQGKTKIKIDNNTNPVSELAKLLPLQFINPNSYLLLSGGPRARRGFIDWGVFHVEPQFFQIWQRYQHILKQRNAALQRQVPWNQIKIWDLALIEAADEITSFRENYLHQLVPLIIELINKLVNLQGLNLVFYQGWDKKLNLASILSGSLERDYKLLYTQFGPHRADLLLSLNGISVHEILSRGEQKLLICALQLAQGLLLKKIAQKSCIYLFDDLFSELDPTKQNALMQLLNTLEAQVFITTIEKTLIKSVETHRLGKIFHVDDGQVIEKNLI</sequence>
<feature type="domain" description="RecF/RecN/SMC N-terminal" evidence="10">
    <location>
        <begin position="3"/>
        <end position="355"/>
    </location>
</feature>
<dbReference type="RefSeq" id="WP_006035324.1">
    <property type="nucleotide sequence ID" value="NZ_AAQJ02000001.1"/>
</dbReference>
<dbReference type="GO" id="GO:0003697">
    <property type="term" value="F:single-stranded DNA binding"/>
    <property type="evidence" value="ECO:0007669"/>
    <property type="project" value="UniProtKB-UniRule"/>
</dbReference>
<dbReference type="HAMAP" id="MF_00365">
    <property type="entry name" value="RecF"/>
    <property type="match status" value="1"/>
</dbReference>
<reference evidence="11" key="1">
    <citation type="submission" date="2006-04" db="EMBL/GenBank/DDBJ databases">
        <authorList>
            <person name="Seshadri R."/>
            <person name="Federici B.A."/>
        </authorList>
    </citation>
    <scope>NUCLEOTIDE SEQUENCE [LARGE SCALE GENOMIC DNA]</scope>
</reference>
<dbReference type="InterPro" id="IPR003395">
    <property type="entry name" value="RecF/RecN/SMC_N"/>
</dbReference>
<dbReference type="GO" id="GO:0000731">
    <property type="term" value="P:DNA synthesis involved in DNA repair"/>
    <property type="evidence" value="ECO:0007669"/>
    <property type="project" value="TreeGrafter"/>
</dbReference>
<dbReference type="InterPro" id="IPR001238">
    <property type="entry name" value="DNA-binding_RecF"/>
</dbReference>
<dbReference type="GO" id="GO:0005524">
    <property type="term" value="F:ATP binding"/>
    <property type="evidence" value="ECO:0007669"/>
    <property type="project" value="UniProtKB-UniRule"/>
</dbReference>
<dbReference type="NCBIfam" id="TIGR00611">
    <property type="entry name" value="recf"/>
    <property type="match status" value="1"/>
</dbReference>
<gene>
    <name evidence="9" type="primary">recF</name>
    <name evidence="11" type="ORF">RICGR_1476</name>
</gene>
<keyword evidence="9" id="KW-0234">DNA repair</keyword>
<evidence type="ECO:0000313" key="12">
    <source>
        <dbReference type="Proteomes" id="UP000054075"/>
    </source>
</evidence>
<evidence type="ECO:0000256" key="1">
    <source>
        <dbReference type="ARBA" id="ARBA00004496"/>
    </source>
</evidence>
<evidence type="ECO:0000256" key="6">
    <source>
        <dbReference type="ARBA" id="ARBA00022741"/>
    </source>
</evidence>
<dbReference type="eggNOG" id="COG1195">
    <property type="taxonomic scope" value="Bacteria"/>
</dbReference>
<evidence type="ECO:0000256" key="7">
    <source>
        <dbReference type="ARBA" id="ARBA00022840"/>
    </source>
</evidence>
<dbReference type="Gene3D" id="1.20.1050.90">
    <property type="entry name" value="RecF/RecN/SMC, N-terminal domain"/>
    <property type="match status" value="1"/>
</dbReference>
<dbReference type="GO" id="GO:0006302">
    <property type="term" value="P:double-strand break repair"/>
    <property type="evidence" value="ECO:0007669"/>
    <property type="project" value="TreeGrafter"/>
</dbReference>
<comment type="similarity">
    <text evidence="2 9">Belongs to the RecF family.</text>
</comment>
<keyword evidence="7 9" id="KW-0067">ATP-binding</keyword>
<protein>
    <recommendedName>
        <fullName evidence="3 9">DNA replication and repair protein RecF</fullName>
    </recommendedName>
</protein>
<dbReference type="Proteomes" id="UP000054075">
    <property type="component" value="Unassembled WGS sequence"/>
</dbReference>
<reference evidence="11" key="2">
    <citation type="submission" date="2007-10" db="EMBL/GenBank/DDBJ databases">
        <authorList>
            <person name="Myers G.S."/>
        </authorList>
    </citation>
    <scope>NUCLEOTIDE SEQUENCE [LARGE SCALE GENOMIC DNA]</scope>
</reference>
<dbReference type="Gene3D" id="3.40.50.300">
    <property type="entry name" value="P-loop containing nucleotide triphosphate hydrolases"/>
    <property type="match status" value="1"/>
</dbReference>
<dbReference type="SUPFAM" id="SSF52540">
    <property type="entry name" value="P-loop containing nucleoside triphosphate hydrolases"/>
    <property type="match status" value="1"/>
</dbReference>
<accession>A8PQC0</accession>
<keyword evidence="9" id="KW-0742">SOS response</keyword>
<keyword evidence="6 9" id="KW-0547">Nucleotide-binding</keyword>
<keyword evidence="12" id="KW-1185">Reference proteome</keyword>
<comment type="caution">
    <text evidence="11">The sequence shown here is derived from an EMBL/GenBank/DDBJ whole genome shotgun (WGS) entry which is preliminary data.</text>
</comment>
<keyword evidence="5 9" id="KW-0235">DNA replication</keyword>
<evidence type="ECO:0000256" key="5">
    <source>
        <dbReference type="ARBA" id="ARBA00022705"/>
    </source>
</evidence>
<evidence type="ECO:0000313" key="11">
    <source>
        <dbReference type="EMBL" id="EDP46341.1"/>
    </source>
</evidence>
<evidence type="ECO:0000256" key="9">
    <source>
        <dbReference type="HAMAP-Rule" id="MF_00365"/>
    </source>
</evidence>